<reference evidence="2" key="1">
    <citation type="submission" date="2020-12" db="EMBL/GenBank/DDBJ databases">
        <title>Metabolic potential, ecology and presence of endohyphal bacteria is reflected in genomic diversity of Mucoromycotina.</title>
        <authorList>
            <person name="Muszewska A."/>
            <person name="Okrasinska A."/>
            <person name="Steczkiewicz K."/>
            <person name="Drgas O."/>
            <person name="Orlowska M."/>
            <person name="Perlinska-Lenart U."/>
            <person name="Aleksandrzak-Piekarczyk T."/>
            <person name="Szatraj K."/>
            <person name="Zielenkiewicz U."/>
            <person name="Pilsyk S."/>
            <person name="Malc E."/>
            <person name="Mieczkowski P."/>
            <person name="Kruszewska J.S."/>
            <person name="Biernat P."/>
            <person name="Pawlowska J."/>
        </authorList>
    </citation>
    <scope>NUCLEOTIDE SEQUENCE</scope>
    <source>
        <strain evidence="2">WA0000017839</strain>
    </source>
</reference>
<dbReference type="InterPro" id="IPR008030">
    <property type="entry name" value="NmrA-like"/>
</dbReference>
<dbReference type="AlphaFoldDB" id="A0A8H7QWT8"/>
<dbReference type="Pfam" id="PF05368">
    <property type="entry name" value="NmrA"/>
    <property type="match status" value="1"/>
</dbReference>
<dbReference type="Gene3D" id="3.40.50.720">
    <property type="entry name" value="NAD(P)-binding Rossmann-like Domain"/>
    <property type="match status" value="1"/>
</dbReference>
<dbReference type="OrthoDB" id="2223205at2759"/>
<dbReference type="InterPro" id="IPR036291">
    <property type="entry name" value="NAD(P)-bd_dom_sf"/>
</dbReference>
<feature type="domain" description="NmrA-like" evidence="1">
    <location>
        <begin position="15"/>
        <end position="210"/>
    </location>
</feature>
<evidence type="ECO:0000313" key="3">
    <source>
        <dbReference type="Proteomes" id="UP000603453"/>
    </source>
</evidence>
<gene>
    <name evidence="2" type="ORF">INT47_000272</name>
</gene>
<accession>A0A8H7QWT8</accession>
<proteinExistence type="predicted"/>
<protein>
    <recommendedName>
        <fullName evidence="1">NmrA-like domain-containing protein</fullName>
    </recommendedName>
</protein>
<sequence length="415" mass="47290">MSSIPSETISKPKYILITNGESYVGHSLAIFIADQLVRKEGQLKKNWRVRVLCEDKKKLQDLEKKGIEVKEVDYEGQAVLRDQMKGQIKTMICNPFSQNDDRLIHRGKNLIDAAIHNKIKRIMMISMMGCSFSEDKETPAGQFNLLEEHLRNCFKYGDWVVFRIPMIQQFMYFWSSMIENKSVIGMPIAESNMLTTVNIKDVCECICQAALSKKCIVWGQTKNDDVISDGSSSNSEYVTTHTTLKRVYGLTSDNVMTLTMIAQALSDALKEAGFSSDVEPATITREQLESYLKFVSEEPAEDKVESFLTIIFPDIIAKKRNISTGGLLSNFRSLFIGSEVAKPCEMDDPNWYPSPPRFLTPFCIQVILDHLNISRQPEIPMLPSSDVRDITGRKPIDLSSFFMKNRRQFRPEFVN</sequence>
<dbReference type="Proteomes" id="UP000603453">
    <property type="component" value="Unassembled WGS sequence"/>
</dbReference>
<evidence type="ECO:0000313" key="2">
    <source>
        <dbReference type="EMBL" id="KAG2200279.1"/>
    </source>
</evidence>
<name>A0A8H7QWT8_9FUNG</name>
<organism evidence="2 3">
    <name type="scientific">Mucor saturninus</name>
    <dbReference type="NCBI Taxonomy" id="64648"/>
    <lineage>
        <taxon>Eukaryota</taxon>
        <taxon>Fungi</taxon>
        <taxon>Fungi incertae sedis</taxon>
        <taxon>Mucoromycota</taxon>
        <taxon>Mucoromycotina</taxon>
        <taxon>Mucoromycetes</taxon>
        <taxon>Mucorales</taxon>
        <taxon>Mucorineae</taxon>
        <taxon>Mucoraceae</taxon>
        <taxon>Mucor</taxon>
    </lineage>
</organism>
<dbReference type="SUPFAM" id="SSF51735">
    <property type="entry name" value="NAD(P)-binding Rossmann-fold domains"/>
    <property type="match status" value="1"/>
</dbReference>
<dbReference type="EMBL" id="JAEPRD010000085">
    <property type="protein sequence ID" value="KAG2200279.1"/>
    <property type="molecule type" value="Genomic_DNA"/>
</dbReference>
<keyword evidence="3" id="KW-1185">Reference proteome</keyword>
<comment type="caution">
    <text evidence="2">The sequence shown here is derived from an EMBL/GenBank/DDBJ whole genome shotgun (WGS) entry which is preliminary data.</text>
</comment>
<evidence type="ECO:0000259" key="1">
    <source>
        <dbReference type="Pfam" id="PF05368"/>
    </source>
</evidence>